<evidence type="ECO:0000256" key="1">
    <source>
        <dbReference type="ARBA" id="ARBA00022441"/>
    </source>
</evidence>
<reference evidence="3" key="1">
    <citation type="submission" date="2021-06" db="EMBL/GenBank/DDBJ databases">
        <authorList>
            <person name="Kallberg Y."/>
            <person name="Tangrot J."/>
            <person name="Rosling A."/>
        </authorList>
    </citation>
    <scope>NUCLEOTIDE SEQUENCE</scope>
    <source>
        <strain evidence="3">FL130A</strain>
    </source>
</reference>
<dbReference type="PANTHER" id="PTHR46093">
    <property type="entry name" value="ACYL-COA-BINDING DOMAIN-CONTAINING PROTEIN 5"/>
    <property type="match status" value="1"/>
</dbReference>
<protein>
    <submittedName>
        <fullName evidence="3">5979_t:CDS:1</fullName>
    </submittedName>
</protein>
<dbReference type="Proteomes" id="UP000789508">
    <property type="component" value="Unassembled WGS sequence"/>
</dbReference>
<name>A0A9N9NRZ6_9GLOM</name>
<evidence type="ECO:0000256" key="2">
    <source>
        <dbReference type="ARBA" id="ARBA00022737"/>
    </source>
</evidence>
<dbReference type="OrthoDB" id="432528at2759"/>
<organism evidence="3 4">
    <name type="scientific">Ambispora leptoticha</name>
    <dbReference type="NCBI Taxonomy" id="144679"/>
    <lineage>
        <taxon>Eukaryota</taxon>
        <taxon>Fungi</taxon>
        <taxon>Fungi incertae sedis</taxon>
        <taxon>Mucoromycota</taxon>
        <taxon>Glomeromycotina</taxon>
        <taxon>Glomeromycetes</taxon>
        <taxon>Archaeosporales</taxon>
        <taxon>Ambisporaceae</taxon>
        <taxon>Ambispora</taxon>
    </lineage>
</organism>
<dbReference type="EMBL" id="CAJVPS010042934">
    <property type="protein sequence ID" value="CAG8754896.1"/>
    <property type="molecule type" value="Genomic_DNA"/>
</dbReference>
<dbReference type="PANTHER" id="PTHR46093:SF18">
    <property type="entry name" value="FIBRONECTIN TYPE-III DOMAIN-CONTAINING PROTEIN"/>
    <property type="match status" value="1"/>
</dbReference>
<dbReference type="Pfam" id="PF24681">
    <property type="entry name" value="Kelch_KLHDC2_KLHL20_DRC7"/>
    <property type="match status" value="1"/>
</dbReference>
<proteinExistence type="predicted"/>
<dbReference type="Gene3D" id="2.120.10.80">
    <property type="entry name" value="Kelch-type beta propeller"/>
    <property type="match status" value="1"/>
</dbReference>
<feature type="non-terminal residue" evidence="3">
    <location>
        <position position="1"/>
    </location>
</feature>
<feature type="non-terminal residue" evidence="3">
    <location>
        <position position="212"/>
    </location>
</feature>
<dbReference type="AlphaFoldDB" id="A0A9N9NRZ6"/>
<keyword evidence="1" id="KW-0880">Kelch repeat</keyword>
<sequence length="212" mass="23500">GGENNGLIFVFGGYLYGSDNISAHQYDISEKVWTDIKSGPINRFGISCAKINNNLIAIFGGSAINSSNILFNDLWTFDISTLSWNLINAKNPPSPRMGYCAVTLPDQSILYIGGQTSDPFAPMDKLPLYNTKSDTWINMAVSGPTPPGRRDFSAVLTHDNRVIIYGGIMDKSYVSGDAWTLYIENSQWSWTKANITNLSEDFEIYSYRHTAA</sequence>
<evidence type="ECO:0000313" key="4">
    <source>
        <dbReference type="Proteomes" id="UP000789508"/>
    </source>
</evidence>
<accession>A0A9N9NRZ6</accession>
<keyword evidence="2" id="KW-0677">Repeat</keyword>
<comment type="caution">
    <text evidence="3">The sequence shown here is derived from an EMBL/GenBank/DDBJ whole genome shotgun (WGS) entry which is preliminary data.</text>
</comment>
<dbReference type="SUPFAM" id="SSF117281">
    <property type="entry name" value="Kelch motif"/>
    <property type="match status" value="1"/>
</dbReference>
<dbReference type="InterPro" id="IPR015915">
    <property type="entry name" value="Kelch-typ_b-propeller"/>
</dbReference>
<evidence type="ECO:0000313" key="3">
    <source>
        <dbReference type="EMBL" id="CAG8754896.1"/>
    </source>
</evidence>
<keyword evidence="4" id="KW-1185">Reference proteome</keyword>
<gene>
    <name evidence="3" type="ORF">ALEPTO_LOCUS13435</name>
</gene>